<accession>A0A2S0P9A6</accession>
<organism evidence="3 4">
    <name type="scientific">Microvirgula aerodenitrificans</name>
    <dbReference type="NCBI Taxonomy" id="57480"/>
    <lineage>
        <taxon>Bacteria</taxon>
        <taxon>Pseudomonadati</taxon>
        <taxon>Pseudomonadota</taxon>
        <taxon>Betaproteobacteria</taxon>
        <taxon>Neisseriales</taxon>
        <taxon>Aquaspirillaceae</taxon>
        <taxon>Microvirgula</taxon>
    </lineage>
</organism>
<dbReference type="OrthoDB" id="267336at2"/>
<dbReference type="InterPro" id="IPR043504">
    <property type="entry name" value="Peptidase_S1_PA_chymotrypsin"/>
</dbReference>
<protein>
    <submittedName>
        <fullName evidence="3">Serine protease</fullName>
    </submittedName>
</protein>
<dbReference type="STRING" id="1122240.GCA_000620105_02134"/>
<feature type="chain" id="PRO_5015485388" evidence="2">
    <location>
        <begin position="22"/>
        <end position="261"/>
    </location>
</feature>
<evidence type="ECO:0000256" key="1">
    <source>
        <dbReference type="ARBA" id="ARBA00022729"/>
    </source>
</evidence>
<dbReference type="InterPro" id="IPR050966">
    <property type="entry name" value="Glutamyl_endopeptidase"/>
</dbReference>
<dbReference type="InterPro" id="IPR009003">
    <property type="entry name" value="Peptidase_S1_PA"/>
</dbReference>
<evidence type="ECO:0000313" key="4">
    <source>
        <dbReference type="Proteomes" id="UP000244173"/>
    </source>
</evidence>
<dbReference type="Proteomes" id="UP000244173">
    <property type="component" value="Chromosome"/>
</dbReference>
<keyword evidence="3" id="KW-0645">Protease</keyword>
<dbReference type="PANTHER" id="PTHR15462:SF8">
    <property type="entry name" value="SERINE PROTEASE"/>
    <property type="match status" value="1"/>
</dbReference>
<keyword evidence="4" id="KW-1185">Reference proteome</keyword>
<dbReference type="SUPFAM" id="SSF50494">
    <property type="entry name" value="Trypsin-like serine proteases"/>
    <property type="match status" value="1"/>
</dbReference>
<dbReference type="GO" id="GO:0008233">
    <property type="term" value="F:peptidase activity"/>
    <property type="evidence" value="ECO:0007669"/>
    <property type="project" value="UniProtKB-KW"/>
</dbReference>
<dbReference type="GO" id="GO:0006508">
    <property type="term" value="P:proteolysis"/>
    <property type="evidence" value="ECO:0007669"/>
    <property type="project" value="UniProtKB-KW"/>
</dbReference>
<name>A0A2S0P9A6_9NEIS</name>
<gene>
    <name evidence="3" type="ORF">DAI18_07940</name>
</gene>
<dbReference type="AlphaFoldDB" id="A0A2S0P9A6"/>
<keyword evidence="3" id="KW-0378">Hydrolase</keyword>
<sequence length="261" mass="28396">MSVLLRVLALCLALLPMVAGADSAAQRRQLLFGHDDRVAVDDNSVAPYAAIGKLEMQSGARCSATLIAPDLVATAAHCFATEPGRVDRPVSFMAGYRDGRGQAIYRATGMQVPPGFRHGVHQVGERLFIRTRAAPFDIALVRVTRLRGRADIAPMPAFDGDRDALRDALTRRDNRVEQAGYAYDHREQLYTHRDCRVTALNDDNTLSHRCDTLSGDSGSPIWLETADGPRLIAVQSAAPTADRRASADNTAVTLLQIMPHP</sequence>
<dbReference type="EMBL" id="CP028519">
    <property type="protein sequence ID" value="AVY93980.1"/>
    <property type="molecule type" value="Genomic_DNA"/>
</dbReference>
<dbReference type="KEGG" id="maer:DAI18_07940"/>
<dbReference type="Pfam" id="PF13365">
    <property type="entry name" value="Trypsin_2"/>
    <property type="match status" value="1"/>
</dbReference>
<reference evidence="3 4" key="1">
    <citation type="submission" date="2018-04" db="EMBL/GenBank/DDBJ databases">
        <title>Denitrifier Microvirgula.</title>
        <authorList>
            <person name="Anderson E."/>
            <person name="Jang J."/>
            <person name="Ishii S."/>
        </authorList>
    </citation>
    <scope>NUCLEOTIDE SEQUENCE [LARGE SCALE GENOMIC DNA]</scope>
    <source>
        <strain evidence="3 4">BE2.4</strain>
    </source>
</reference>
<evidence type="ECO:0000313" key="3">
    <source>
        <dbReference type="EMBL" id="AVY93980.1"/>
    </source>
</evidence>
<dbReference type="RefSeq" id="WP_028499203.1">
    <property type="nucleotide sequence ID" value="NZ_CP028519.1"/>
</dbReference>
<dbReference type="Gene3D" id="2.40.10.10">
    <property type="entry name" value="Trypsin-like serine proteases"/>
    <property type="match status" value="2"/>
</dbReference>
<feature type="signal peptide" evidence="2">
    <location>
        <begin position="1"/>
        <end position="21"/>
    </location>
</feature>
<proteinExistence type="predicted"/>
<dbReference type="PANTHER" id="PTHR15462">
    <property type="entry name" value="SERINE PROTEASE"/>
    <property type="match status" value="1"/>
</dbReference>
<keyword evidence="1 2" id="KW-0732">Signal</keyword>
<evidence type="ECO:0000256" key="2">
    <source>
        <dbReference type="SAM" id="SignalP"/>
    </source>
</evidence>